<accession>B2ZXR0</accession>
<proteinExistence type="predicted"/>
<evidence type="ECO:0000313" key="1">
    <source>
        <dbReference type="EMBL" id="BAG41491.1"/>
    </source>
</evidence>
<reference evidence="1 2" key="1">
    <citation type="journal article" date="2010" name="Virology">
        <title>A jumbo phage infecting the phytopathogen Ralstonia solanacearum defines a new lineage of the Myoviridae family.</title>
        <authorList>
            <person name="Yamada T."/>
            <person name="Satoh S."/>
            <person name="Ishikawa H."/>
            <person name="Fujiwara A."/>
            <person name="Kawasaki T."/>
            <person name="Fujie M."/>
            <person name="Ogata H."/>
        </authorList>
    </citation>
    <scope>NUCLEOTIDE SEQUENCE [LARGE SCALE GENOMIC DNA]</scope>
</reference>
<dbReference type="GeneID" id="6369763"/>
<sequence length="97" mass="10951">MIKRDIYCDHCKALIGEDRGQGFADNPTEHFKMELTAKDQQALAQIPGVELSISHQTGRSGRRFGSMWATADFCSMKCMRAHLQRAFPGLFTMEVVK</sequence>
<protein>
    <submittedName>
        <fullName evidence="1">Uncharacterized protein</fullName>
    </submittedName>
</protein>
<dbReference type="EMBL" id="AB366653">
    <property type="protein sequence ID" value="BAG41491.1"/>
    <property type="molecule type" value="Genomic_DNA"/>
</dbReference>
<dbReference type="KEGG" id="vg:6369763"/>
<organism evidence="1 2">
    <name type="scientific">Ralstonia phage phiRSL1</name>
    <dbReference type="NCBI Taxonomy" id="1980924"/>
    <lineage>
        <taxon>Viruses</taxon>
        <taxon>Duplodnaviria</taxon>
        <taxon>Heunggongvirae</taxon>
        <taxon>Uroviricota</taxon>
        <taxon>Caudoviricetes</taxon>
        <taxon>Mieseafarmvirus</taxon>
        <taxon>Mieseafarmvirus RSL1</taxon>
    </lineage>
</organism>
<dbReference type="RefSeq" id="YP_001949921.1">
    <property type="nucleotide sequence ID" value="NC_010811.2"/>
</dbReference>
<evidence type="ECO:0000313" key="2">
    <source>
        <dbReference type="Proteomes" id="UP000001034"/>
    </source>
</evidence>
<dbReference type="Proteomes" id="UP000001034">
    <property type="component" value="Segment"/>
</dbReference>
<keyword evidence="2" id="KW-1185">Reference proteome</keyword>
<name>B2ZXR0_9CAUD</name>